<name>A0ABR0BEK7_PURLI</name>
<protein>
    <submittedName>
        <fullName evidence="1">Uncharacterized protein</fullName>
    </submittedName>
</protein>
<sequence length="282" mass="30730">MPRADTNPNIPENLFHTLLTVVDLHKDPSGGTRSYYVLGTRGTLRAAKAYSLVALRRIGFHDDDFAQLDVRPGSTEAGEEGAAQWPHDEGVLVYARAVSGEEFLVSIETTPNNESLCLSTQRPWSASTGNTGTSGDKIEDEGALRFPDGARFLHYVLQTTIDYNVDRSGSVQTANIEGAYVHRADAWTAAHRCLLAGEEDEVARSRFAEYDSRGDAGFISEWPFDEDVAVHAVAETGQNFIIAVKTPPQVDVKRKEGLRRVVQHKHTHAAGGAAEGKEQAVA</sequence>
<organism evidence="1 2">
    <name type="scientific">Purpureocillium lilacinum</name>
    <name type="common">Paecilomyces lilacinus</name>
    <dbReference type="NCBI Taxonomy" id="33203"/>
    <lineage>
        <taxon>Eukaryota</taxon>
        <taxon>Fungi</taxon>
        <taxon>Dikarya</taxon>
        <taxon>Ascomycota</taxon>
        <taxon>Pezizomycotina</taxon>
        <taxon>Sordariomycetes</taxon>
        <taxon>Hypocreomycetidae</taxon>
        <taxon>Hypocreales</taxon>
        <taxon>Ophiocordycipitaceae</taxon>
        <taxon>Purpureocillium</taxon>
    </lineage>
</organism>
<accession>A0ABR0BEK7</accession>
<evidence type="ECO:0000313" key="2">
    <source>
        <dbReference type="Proteomes" id="UP001287286"/>
    </source>
</evidence>
<comment type="caution">
    <text evidence="1">The sequence shown here is derived from an EMBL/GenBank/DDBJ whole genome shotgun (WGS) entry which is preliminary data.</text>
</comment>
<dbReference type="Proteomes" id="UP001287286">
    <property type="component" value="Unassembled WGS sequence"/>
</dbReference>
<reference evidence="1 2" key="1">
    <citation type="journal article" date="2024" name="Microbiol. Resour. Announc.">
        <title>Genome annotations for the ascomycete fungi Trichoderma harzianum, Trichoderma aggressivum, and Purpureocillium lilacinum.</title>
        <authorList>
            <person name="Beijen E.P.W."/>
            <person name="Ohm R.A."/>
        </authorList>
    </citation>
    <scope>NUCLEOTIDE SEQUENCE [LARGE SCALE GENOMIC DNA]</scope>
    <source>
        <strain evidence="1 2">CBS 150709</strain>
    </source>
</reference>
<keyword evidence="2" id="KW-1185">Reference proteome</keyword>
<dbReference type="EMBL" id="JAWRVI010000202">
    <property type="protein sequence ID" value="KAK4071785.1"/>
    <property type="molecule type" value="Genomic_DNA"/>
</dbReference>
<proteinExistence type="predicted"/>
<gene>
    <name evidence="1" type="ORF">Purlil1_13333</name>
</gene>
<evidence type="ECO:0000313" key="1">
    <source>
        <dbReference type="EMBL" id="KAK4071785.1"/>
    </source>
</evidence>